<reference evidence="5 6" key="1">
    <citation type="submission" date="2017-05" db="EMBL/GenBank/DDBJ databases">
        <title>Streptomyces alboflavus Genome sequencing and assembly.</title>
        <authorList>
            <person name="Wang Y."/>
            <person name="Du B."/>
            <person name="Ding Y."/>
            <person name="Liu H."/>
            <person name="Hou Q."/>
            <person name="Liu K."/>
            <person name="Wang C."/>
            <person name="Yao L."/>
        </authorList>
    </citation>
    <scope>NUCLEOTIDE SEQUENCE [LARGE SCALE GENOMIC DNA]</scope>
    <source>
        <strain evidence="5 6">MDJK44</strain>
    </source>
</reference>
<dbReference type="Gene3D" id="1.10.10.10">
    <property type="entry name" value="Winged helix-like DNA-binding domain superfamily/Winged helix DNA-binding domain"/>
    <property type="match status" value="1"/>
</dbReference>
<gene>
    <name evidence="5" type="ORF">SMD44_02412</name>
</gene>
<dbReference type="RefSeq" id="WP_087883789.1">
    <property type="nucleotide sequence ID" value="NZ_CP021748.1"/>
</dbReference>
<organism evidence="5 6">
    <name type="scientific">Streptomyces alboflavus</name>
    <dbReference type="NCBI Taxonomy" id="67267"/>
    <lineage>
        <taxon>Bacteria</taxon>
        <taxon>Bacillati</taxon>
        <taxon>Actinomycetota</taxon>
        <taxon>Actinomycetes</taxon>
        <taxon>Kitasatosporales</taxon>
        <taxon>Streptomycetaceae</taxon>
        <taxon>Streptomyces</taxon>
    </lineage>
</organism>
<evidence type="ECO:0000256" key="3">
    <source>
        <dbReference type="ARBA" id="ARBA00023163"/>
    </source>
</evidence>
<dbReference type="SMART" id="SM00866">
    <property type="entry name" value="UTRA"/>
    <property type="match status" value="1"/>
</dbReference>
<keyword evidence="2" id="KW-0238">DNA-binding</keyword>
<dbReference type="EMBL" id="CP021748">
    <property type="protein sequence ID" value="ARX82998.1"/>
    <property type="molecule type" value="Genomic_DNA"/>
</dbReference>
<dbReference type="GO" id="GO:0003700">
    <property type="term" value="F:DNA-binding transcription factor activity"/>
    <property type="evidence" value="ECO:0007669"/>
    <property type="project" value="InterPro"/>
</dbReference>
<dbReference type="InterPro" id="IPR050679">
    <property type="entry name" value="Bact_HTH_transcr_reg"/>
</dbReference>
<dbReference type="PANTHER" id="PTHR44846:SF17">
    <property type="entry name" value="GNTR-FAMILY TRANSCRIPTIONAL REGULATOR"/>
    <property type="match status" value="1"/>
</dbReference>
<dbReference type="GO" id="GO:0003677">
    <property type="term" value="F:DNA binding"/>
    <property type="evidence" value="ECO:0007669"/>
    <property type="project" value="UniProtKB-KW"/>
</dbReference>
<name>A0A1Z1W9A7_9ACTN</name>
<accession>A0A1Z1W9A7</accession>
<keyword evidence="3" id="KW-0804">Transcription</keyword>
<evidence type="ECO:0000313" key="6">
    <source>
        <dbReference type="Proteomes" id="UP000195880"/>
    </source>
</evidence>
<evidence type="ECO:0000259" key="4">
    <source>
        <dbReference type="PROSITE" id="PS50949"/>
    </source>
</evidence>
<dbReference type="KEGG" id="salf:SMD44_02412"/>
<feature type="domain" description="HTH gntR-type" evidence="4">
    <location>
        <begin position="10"/>
        <end position="78"/>
    </location>
</feature>
<evidence type="ECO:0000256" key="2">
    <source>
        <dbReference type="ARBA" id="ARBA00023125"/>
    </source>
</evidence>
<dbReference type="InterPro" id="IPR000524">
    <property type="entry name" value="Tscrpt_reg_HTH_GntR"/>
</dbReference>
<keyword evidence="6" id="KW-1185">Reference proteome</keyword>
<dbReference type="SUPFAM" id="SSF46785">
    <property type="entry name" value="Winged helix' DNA-binding domain"/>
    <property type="match status" value="1"/>
</dbReference>
<dbReference type="PANTHER" id="PTHR44846">
    <property type="entry name" value="MANNOSYL-D-GLYCERATE TRANSPORT/METABOLISM SYSTEM REPRESSOR MNGR-RELATED"/>
    <property type="match status" value="1"/>
</dbReference>
<proteinExistence type="predicted"/>
<dbReference type="InterPro" id="IPR036390">
    <property type="entry name" value="WH_DNA-bd_sf"/>
</dbReference>
<dbReference type="InterPro" id="IPR011663">
    <property type="entry name" value="UTRA"/>
</dbReference>
<dbReference type="Gene3D" id="3.40.1410.10">
    <property type="entry name" value="Chorismate lyase-like"/>
    <property type="match status" value="1"/>
</dbReference>
<dbReference type="Pfam" id="PF07702">
    <property type="entry name" value="UTRA"/>
    <property type="match status" value="1"/>
</dbReference>
<sequence>MEPRRTTVEPPIHLKIADDIRLMIESGELAPGDSLPTLGDICEQWDCSVNSARGAISLLRSQGLITGGRGKAPVVRIPPGKVVRSSDRHQAEKDLAYRPEEERSKVGEAETNLGMSIENQQFSTKYEIVDAGTEIAELFGIAPTDEVLRRRFEATNEKTGHLLSYSTSYIPKVLIESNPALLDENNEPWPGGTQHQLSTVGIEIMCMVDQVTARMPTTAEAQLWGLPDGVPLIICRRISLDADDRNVEISDATYPADRTELRFVTPLEPWPEKPTPLKA</sequence>
<evidence type="ECO:0000313" key="5">
    <source>
        <dbReference type="EMBL" id="ARX82998.1"/>
    </source>
</evidence>
<dbReference type="InterPro" id="IPR028978">
    <property type="entry name" value="Chorismate_lyase_/UTRA_dom_sf"/>
</dbReference>
<dbReference type="GO" id="GO:0045892">
    <property type="term" value="P:negative regulation of DNA-templated transcription"/>
    <property type="evidence" value="ECO:0007669"/>
    <property type="project" value="TreeGrafter"/>
</dbReference>
<protein>
    <submittedName>
        <fullName evidence="5">GntR family transcriptional regulator</fullName>
    </submittedName>
</protein>
<dbReference type="OrthoDB" id="4537656at2"/>
<dbReference type="InterPro" id="IPR036388">
    <property type="entry name" value="WH-like_DNA-bd_sf"/>
</dbReference>
<dbReference type="Pfam" id="PF00392">
    <property type="entry name" value="GntR"/>
    <property type="match status" value="1"/>
</dbReference>
<dbReference type="SMART" id="SM00345">
    <property type="entry name" value="HTH_GNTR"/>
    <property type="match status" value="1"/>
</dbReference>
<dbReference type="SUPFAM" id="SSF64288">
    <property type="entry name" value="Chorismate lyase-like"/>
    <property type="match status" value="1"/>
</dbReference>
<dbReference type="PROSITE" id="PS50949">
    <property type="entry name" value="HTH_GNTR"/>
    <property type="match status" value="1"/>
</dbReference>
<evidence type="ECO:0000256" key="1">
    <source>
        <dbReference type="ARBA" id="ARBA00023015"/>
    </source>
</evidence>
<dbReference type="CDD" id="cd07377">
    <property type="entry name" value="WHTH_GntR"/>
    <property type="match status" value="1"/>
</dbReference>
<keyword evidence="1" id="KW-0805">Transcription regulation</keyword>
<dbReference type="Proteomes" id="UP000195880">
    <property type="component" value="Chromosome"/>
</dbReference>
<dbReference type="AlphaFoldDB" id="A0A1Z1W9A7"/>